<keyword evidence="4" id="KW-0804">Transcription</keyword>
<evidence type="ECO:0000256" key="4">
    <source>
        <dbReference type="ARBA" id="ARBA00023163"/>
    </source>
</evidence>
<dbReference type="SUPFAM" id="SSF53850">
    <property type="entry name" value="Periplasmic binding protein-like II"/>
    <property type="match status" value="1"/>
</dbReference>
<keyword evidence="2" id="KW-0805">Transcription regulation</keyword>
<name>A0A2U2BIV7_ALCFA</name>
<dbReference type="Proteomes" id="UP000245216">
    <property type="component" value="Unassembled WGS sequence"/>
</dbReference>
<evidence type="ECO:0000313" key="6">
    <source>
        <dbReference type="EMBL" id="PWE13931.1"/>
    </source>
</evidence>
<protein>
    <submittedName>
        <fullName evidence="6">LysR family transcriptional regulator</fullName>
    </submittedName>
</protein>
<dbReference type="InterPro" id="IPR000847">
    <property type="entry name" value="LysR_HTH_N"/>
</dbReference>
<dbReference type="PROSITE" id="PS50931">
    <property type="entry name" value="HTH_LYSR"/>
    <property type="match status" value="1"/>
</dbReference>
<dbReference type="InterPro" id="IPR058163">
    <property type="entry name" value="LysR-type_TF_proteobact-type"/>
</dbReference>
<dbReference type="Pfam" id="PF00126">
    <property type="entry name" value="HTH_1"/>
    <property type="match status" value="1"/>
</dbReference>
<evidence type="ECO:0000256" key="2">
    <source>
        <dbReference type="ARBA" id="ARBA00023015"/>
    </source>
</evidence>
<dbReference type="Gene3D" id="1.10.10.10">
    <property type="entry name" value="Winged helix-like DNA-binding domain superfamily/Winged helix DNA-binding domain"/>
    <property type="match status" value="1"/>
</dbReference>
<feature type="domain" description="HTH lysR-type" evidence="5">
    <location>
        <begin position="6"/>
        <end position="63"/>
    </location>
</feature>
<dbReference type="InterPro" id="IPR036388">
    <property type="entry name" value="WH-like_DNA-bd_sf"/>
</dbReference>
<dbReference type="InterPro" id="IPR036390">
    <property type="entry name" value="WH_DNA-bd_sf"/>
</dbReference>
<dbReference type="EMBL" id="QEXO01000003">
    <property type="protein sequence ID" value="PWE13931.1"/>
    <property type="molecule type" value="Genomic_DNA"/>
</dbReference>
<dbReference type="Gene3D" id="3.40.190.290">
    <property type="match status" value="1"/>
</dbReference>
<reference evidence="6 7" key="2">
    <citation type="submission" date="2018-05" db="EMBL/GenBank/DDBJ databases">
        <authorList>
            <person name="Lanie J.A."/>
            <person name="Ng W.-L."/>
            <person name="Kazmierczak K.M."/>
            <person name="Andrzejewski T.M."/>
            <person name="Davidsen T.M."/>
            <person name="Wayne K.J."/>
            <person name="Tettelin H."/>
            <person name="Glass J.I."/>
            <person name="Rusch D."/>
            <person name="Podicherti R."/>
            <person name="Tsui H.-C.T."/>
            <person name="Winkler M.E."/>
        </authorList>
    </citation>
    <scope>NUCLEOTIDE SEQUENCE [LARGE SCALE GENOMIC DNA]</scope>
    <source>
        <strain evidence="6 7">YBY</strain>
    </source>
</reference>
<evidence type="ECO:0000313" key="7">
    <source>
        <dbReference type="Proteomes" id="UP000245216"/>
    </source>
</evidence>
<organism evidence="6 7">
    <name type="scientific">Alcaligenes faecalis</name>
    <dbReference type="NCBI Taxonomy" id="511"/>
    <lineage>
        <taxon>Bacteria</taxon>
        <taxon>Pseudomonadati</taxon>
        <taxon>Pseudomonadota</taxon>
        <taxon>Betaproteobacteria</taxon>
        <taxon>Burkholderiales</taxon>
        <taxon>Alcaligenaceae</taxon>
        <taxon>Alcaligenes</taxon>
    </lineage>
</organism>
<dbReference type="PANTHER" id="PTHR30537">
    <property type="entry name" value="HTH-TYPE TRANSCRIPTIONAL REGULATOR"/>
    <property type="match status" value="1"/>
</dbReference>
<keyword evidence="3" id="KW-0238">DNA-binding</keyword>
<proteinExistence type="inferred from homology"/>
<dbReference type="Pfam" id="PF03466">
    <property type="entry name" value="LysR_substrate"/>
    <property type="match status" value="1"/>
</dbReference>
<gene>
    <name evidence="6" type="ORF">DF183_12275</name>
</gene>
<reference evidence="6 7" key="1">
    <citation type="submission" date="2018-05" db="EMBL/GenBank/DDBJ databases">
        <title>Genome Sequence of an Efficient Indole-Degrading Bacterium, Alcaligenes sp.YBY.</title>
        <authorList>
            <person name="Yang B."/>
        </authorList>
    </citation>
    <scope>NUCLEOTIDE SEQUENCE [LARGE SCALE GENOMIC DNA]</scope>
    <source>
        <strain evidence="6 7">YBY</strain>
    </source>
</reference>
<dbReference type="PANTHER" id="PTHR30537:SF3">
    <property type="entry name" value="TRANSCRIPTIONAL REGULATORY PROTEIN"/>
    <property type="match status" value="1"/>
</dbReference>
<comment type="similarity">
    <text evidence="1">Belongs to the LysR transcriptional regulatory family.</text>
</comment>
<evidence type="ECO:0000259" key="5">
    <source>
        <dbReference type="PROSITE" id="PS50931"/>
    </source>
</evidence>
<dbReference type="RefSeq" id="WP_109089208.1">
    <property type="nucleotide sequence ID" value="NZ_CAXOJJ010000001.1"/>
</dbReference>
<dbReference type="GO" id="GO:0003700">
    <property type="term" value="F:DNA-binding transcription factor activity"/>
    <property type="evidence" value="ECO:0007669"/>
    <property type="project" value="InterPro"/>
</dbReference>
<accession>A0A2U2BIV7</accession>
<sequence length="308" mass="34402">MSPIVPNWHDLKIFLEVARCGTLGAAARRLKVDPSTLSRHISRLEETINAPIFERTNQGLHLTAGGHGLLEYVESMEASALALTEQLGDRPKEPSGTVRVGSMEGIASLYLAAEFQGFSALHPKIAIELVTTTQQMHVNRREADVFLSFFPMAGKSIDVVPLGSFPLHLYASPEYLSRHGHPCDLDDLPDHQFASYVDDLIQLDTVRWLNEIIPRPKLAFQSSSMIAQMFAAAAGAGIVMLPSFAKPERLGMIRLLNEHVSVRRTIWMTVHRDLQYLPRIKAVTRFLEKTIGRDYPCQTDQTQPHSLI</sequence>
<evidence type="ECO:0000256" key="1">
    <source>
        <dbReference type="ARBA" id="ARBA00009437"/>
    </source>
</evidence>
<dbReference type="InterPro" id="IPR005119">
    <property type="entry name" value="LysR_subst-bd"/>
</dbReference>
<comment type="caution">
    <text evidence="6">The sequence shown here is derived from an EMBL/GenBank/DDBJ whole genome shotgun (WGS) entry which is preliminary data.</text>
</comment>
<dbReference type="SUPFAM" id="SSF46785">
    <property type="entry name" value="Winged helix' DNA-binding domain"/>
    <property type="match status" value="1"/>
</dbReference>
<dbReference type="AlphaFoldDB" id="A0A2U2BIV7"/>
<evidence type="ECO:0000256" key="3">
    <source>
        <dbReference type="ARBA" id="ARBA00023125"/>
    </source>
</evidence>
<dbReference type="GO" id="GO:0006351">
    <property type="term" value="P:DNA-templated transcription"/>
    <property type="evidence" value="ECO:0007669"/>
    <property type="project" value="TreeGrafter"/>
</dbReference>
<dbReference type="GO" id="GO:0043565">
    <property type="term" value="F:sequence-specific DNA binding"/>
    <property type="evidence" value="ECO:0007669"/>
    <property type="project" value="TreeGrafter"/>
</dbReference>